<evidence type="ECO:0000256" key="2">
    <source>
        <dbReference type="SAM" id="Phobius"/>
    </source>
</evidence>
<dbReference type="Proteomes" id="UP000198711">
    <property type="component" value="Unassembled WGS sequence"/>
</dbReference>
<keyword evidence="2" id="KW-1133">Transmembrane helix</keyword>
<dbReference type="InterPro" id="IPR025665">
    <property type="entry name" value="Beta-barrel_OMP_2"/>
</dbReference>
<feature type="transmembrane region" description="Helical" evidence="2">
    <location>
        <begin position="48"/>
        <end position="69"/>
    </location>
</feature>
<dbReference type="EMBL" id="FNNO01000001">
    <property type="protein sequence ID" value="SDW12898.1"/>
    <property type="molecule type" value="Genomic_DNA"/>
</dbReference>
<reference evidence="4 5" key="1">
    <citation type="submission" date="2016-10" db="EMBL/GenBank/DDBJ databases">
        <authorList>
            <person name="Varghese N."/>
            <person name="Submissions S."/>
        </authorList>
    </citation>
    <scope>NUCLEOTIDE SEQUENCE [LARGE SCALE GENOMIC DNA]</scope>
    <source>
        <strain evidence="4 5">DSM 25353</strain>
    </source>
</reference>
<accession>A0A8X8IDG2</accession>
<dbReference type="Pfam" id="PF13568">
    <property type="entry name" value="OMP_b-brl_2"/>
    <property type="match status" value="1"/>
</dbReference>
<gene>
    <name evidence="4" type="ORF">SAMN05444410_101300</name>
</gene>
<sequence>MSDNQFDQFIRAKLKDHSAPVPPGLWEKIKPDEKDDRKGFVLPRINTLGRYMIALALLGAFAVGGYLYLQPATQQPSTSTSISATATRDQQHAQEQTVAGSESASSNNNVAENSNAIVQNNTLHNNNTPNESNNNNELSLSAQITPGNTAYKNAQAAGINYNSHPASQEQASPIQSASDDARRFNLLAAAPLLSDRNSLLYDMKDLKNLELMNAVAHTRRVPNMLVCPSARGGRYVNPDWYVEMYASPDLAFKSEQNVSATPQYMQRKDSSESSQLGFSVGVRLVKPFSDNLVLKAGLQYGQINQQFTYRSENEIKTTTVITQRQIIRGPGDTVLVNDTSVLRQIGYRNNTVTNHFRTIDVPVTIGYQFGRDEDDFRVGVNAGVIFNLSSWYQGVVLDKSLATVPIDKASTAVYKSNIGMGLYTSISFMKRLGENSQLFFEPYFRYNLSNITADQAAYTQKFHVGGLSIGLRYNLNRR</sequence>
<protein>
    <submittedName>
        <fullName evidence="4">Outer membrane protein beta-barrel domain-containing protein</fullName>
    </submittedName>
</protein>
<evidence type="ECO:0000259" key="3">
    <source>
        <dbReference type="Pfam" id="PF13568"/>
    </source>
</evidence>
<dbReference type="AlphaFoldDB" id="A0A8X8IDG2"/>
<feature type="compositionally biased region" description="Low complexity" evidence="1">
    <location>
        <begin position="98"/>
        <end position="108"/>
    </location>
</feature>
<keyword evidence="2" id="KW-0812">Transmembrane</keyword>
<evidence type="ECO:0000313" key="4">
    <source>
        <dbReference type="EMBL" id="SDW12898.1"/>
    </source>
</evidence>
<dbReference type="RefSeq" id="WP_092721454.1">
    <property type="nucleotide sequence ID" value="NZ_FNNO01000001.1"/>
</dbReference>
<name>A0A8X8IDG2_9BACT</name>
<comment type="caution">
    <text evidence="4">The sequence shown here is derived from an EMBL/GenBank/DDBJ whole genome shotgun (WGS) entry which is preliminary data.</text>
</comment>
<feature type="region of interest" description="Disordered" evidence="1">
    <location>
        <begin position="121"/>
        <end position="140"/>
    </location>
</feature>
<proteinExistence type="predicted"/>
<evidence type="ECO:0000256" key="1">
    <source>
        <dbReference type="SAM" id="MobiDB-lite"/>
    </source>
</evidence>
<keyword evidence="5" id="KW-1185">Reference proteome</keyword>
<keyword evidence="2" id="KW-0472">Membrane</keyword>
<organism evidence="4 5">
    <name type="scientific">Hydrobacter penzbergensis</name>
    <dbReference type="NCBI Taxonomy" id="1235997"/>
    <lineage>
        <taxon>Bacteria</taxon>
        <taxon>Pseudomonadati</taxon>
        <taxon>Bacteroidota</taxon>
        <taxon>Chitinophagia</taxon>
        <taxon>Chitinophagales</taxon>
        <taxon>Chitinophagaceae</taxon>
        <taxon>Hydrobacter</taxon>
    </lineage>
</organism>
<evidence type="ECO:0000313" key="5">
    <source>
        <dbReference type="Proteomes" id="UP000198711"/>
    </source>
</evidence>
<feature type="compositionally biased region" description="Low complexity" evidence="1">
    <location>
        <begin position="77"/>
        <end position="87"/>
    </location>
</feature>
<feature type="region of interest" description="Disordered" evidence="1">
    <location>
        <begin position="77"/>
        <end position="108"/>
    </location>
</feature>
<feature type="domain" description="Outer membrane protein beta-barrel" evidence="3">
    <location>
        <begin position="264"/>
        <end position="452"/>
    </location>
</feature>